<proteinExistence type="predicted"/>
<comment type="caution">
    <text evidence="1">The sequence shown here is derived from an EMBL/GenBank/DDBJ whole genome shotgun (WGS) entry which is preliminary data.</text>
</comment>
<name>A0ACC3YPC9_COLTU</name>
<organism evidence="1 2">
    <name type="scientific">Colletotrichum truncatum</name>
    <name type="common">Anthracnose fungus</name>
    <name type="synonym">Colletotrichum capsici</name>
    <dbReference type="NCBI Taxonomy" id="5467"/>
    <lineage>
        <taxon>Eukaryota</taxon>
        <taxon>Fungi</taxon>
        <taxon>Dikarya</taxon>
        <taxon>Ascomycota</taxon>
        <taxon>Pezizomycotina</taxon>
        <taxon>Sordariomycetes</taxon>
        <taxon>Hypocreomycetidae</taxon>
        <taxon>Glomerellales</taxon>
        <taxon>Glomerellaceae</taxon>
        <taxon>Colletotrichum</taxon>
        <taxon>Colletotrichum truncatum species complex</taxon>
    </lineage>
</organism>
<accession>A0ACC3YPC9</accession>
<keyword evidence="2" id="KW-1185">Reference proteome</keyword>
<sequence length="311" mass="33761">MKTFYASFIAAAAGRASAHALFQQLWVNGVDLADQCVRLPDYFGPIYDIESNDIICNQWLGEGKGKCPVTAGDTVTVEMHRLPNARQCNDIVIADNHLGPVNVYLAKVNDSATIRPQDVPGWFKIFEDTWNPNGPTGYDDHWGTKDIQKCCGKLDVKIPKDIAPGDYLLRAELIAYHLSGSQGTEHYMSCFQLTVAGNGTAKPSLVKFPGAYQPGGPGLSVKYVPFVIHCACIPPAKNLRSLQETVTAFTPPGPTVYAGGTTKEAGSPCSNCEKVSHIFFGPTFLSFVRPRANAFVQSCQPPATARATKQY</sequence>
<evidence type="ECO:0000313" key="1">
    <source>
        <dbReference type="EMBL" id="KAL0933731.1"/>
    </source>
</evidence>
<dbReference type="EMBL" id="VUJX02000007">
    <property type="protein sequence ID" value="KAL0933731.1"/>
    <property type="molecule type" value="Genomic_DNA"/>
</dbReference>
<gene>
    <name evidence="1" type="ORF">CTRU02_210530</name>
</gene>
<protein>
    <submittedName>
        <fullName evidence="1">Endoglucanase II</fullName>
    </submittedName>
</protein>
<evidence type="ECO:0000313" key="2">
    <source>
        <dbReference type="Proteomes" id="UP000805649"/>
    </source>
</evidence>
<reference evidence="1 2" key="1">
    <citation type="journal article" date="2020" name="Phytopathology">
        <title>Genome Sequence Resources of Colletotrichum truncatum, C. plurivorum, C. musicola, and C. sojae: Four Species Pathogenic to Soybean (Glycine max).</title>
        <authorList>
            <person name="Rogerio F."/>
            <person name="Boufleur T.R."/>
            <person name="Ciampi-Guillardi M."/>
            <person name="Sukno S.A."/>
            <person name="Thon M.R."/>
            <person name="Massola Junior N.S."/>
            <person name="Baroncelli R."/>
        </authorList>
    </citation>
    <scope>NUCLEOTIDE SEQUENCE [LARGE SCALE GENOMIC DNA]</scope>
    <source>
        <strain evidence="1 2">CMES1059</strain>
    </source>
</reference>
<dbReference type="Proteomes" id="UP000805649">
    <property type="component" value="Unassembled WGS sequence"/>
</dbReference>